<dbReference type="Proteomes" id="UP000294003">
    <property type="component" value="Unassembled WGS sequence"/>
</dbReference>
<dbReference type="SMART" id="SM00248">
    <property type="entry name" value="ANK"/>
    <property type="match status" value="4"/>
</dbReference>
<evidence type="ECO:0000313" key="4">
    <source>
        <dbReference type="EMBL" id="RYO80916.1"/>
    </source>
</evidence>
<protein>
    <recommendedName>
        <fullName evidence="6">Ankyrin repeat protein</fullName>
    </recommendedName>
</protein>
<dbReference type="EMBL" id="QJNS01000272">
    <property type="protein sequence ID" value="RYO80916.1"/>
    <property type="molecule type" value="Genomic_DNA"/>
</dbReference>
<comment type="caution">
    <text evidence="4">The sequence shown here is derived from an EMBL/GenBank/DDBJ whole genome shotgun (WGS) entry which is preliminary data.</text>
</comment>
<keyword evidence="2 3" id="KW-0040">ANK repeat</keyword>
<feature type="repeat" description="ANK" evidence="3">
    <location>
        <begin position="235"/>
        <end position="267"/>
    </location>
</feature>
<evidence type="ECO:0008006" key="6">
    <source>
        <dbReference type="Google" id="ProtNLM"/>
    </source>
</evidence>
<keyword evidence="1" id="KW-0677">Repeat</keyword>
<dbReference type="Pfam" id="PF00023">
    <property type="entry name" value="Ank"/>
    <property type="match status" value="1"/>
</dbReference>
<reference evidence="4 5" key="1">
    <citation type="submission" date="2018-06" db="EMBL/GenBank/DDBJ databases">
        <title>Complete Genomes of Monosporascus.</title>
        <authorList>
            <person name="Robinson A.J."/>
            <person name="Natvig D.O."/>
        </authorList>
    </citation>
    <scope>NUCLEOTIDE SEQUENCE [LARGE SCALE GENOMIC DNA]</scope>
    <source>
        <strain evidence="4 5">CBS 609.92</strain>
    </source>
</reference>
<dbReference type="Gene3D" id="1.25.40.20">
    <property type="entry name" value="Ankyrin repeat-containing domain"/>
    <property type="match status" value="1"/>
</dbReference>
<dbReference type="PANTHER" id="PTHR24126">
    <property type="entry name" value="ANKYRIN REPEAT, PH AND SEC7 DOMAIN CONTAINING PROTEIN SECG-RELATED"/>
    <property type="match status" value="1"/>
</dbReference>
<dbReference type="PROSITE" id="PS50088">
    <property type="entry name" value="ANK_REPEAT"/>
    <property type="match status" value="1"/>
</dbReference>
<dbReference type="PROSITE" id="PS50297">
    <property type="entry name" value="ANK_REP_REGION"/>
    <property type="match status" value="1"/>
</dbReference>
<dbReference type="InterPro" id="IPR002110">
    <property type="entry name" value="Ankyrin_rpt"/>
</dbReference>
<evidence type="ECO:0000256" key="2">
    <source>
        <dbReference type="ARBA" id="ARBA00023043"/>
    </source>
</evidence>
<evidence type="ECO:0000313" key="5">
    <source>
        <dbReference type="Proteomes" id="UP000294003"/>
    </source>
</evidence>
<dbReference type="SUPFAM" id="SSF48403">
    <property type="entry name" value="Ankyrin repeat"/>
    <property type="match status" value="1"/>
</dbReference>
<organism evidence="4 5">
    <name type="scientific">Monosporascus cannonballus</name>
    <dbReference type="NCBI Taxonomy" id="155416"/>
    <lineage>
        <taxon>Eukaryota</taxon>
        <taxon>Fungi</taxon>
        <taxon>Dikarya</taxon>
        <taxon>Ascomycota</taxon>
        <taxon>Pezizomycotina</taxon>
        <taxon>Sordariomycetes</taxon>
        <taxon>Xylariomycetidae</taxon>
        <taxon>Xylariales</taxon>
        <taxon>Xylariales incertae sedis</taxon>
        <taxon>Monosporascus</taxon>
    </lineage>
</organism>
<keyword evidence="5" id="KW-1185">Reference proteome</keyword>
<name>A0ABY0GZ95_9PEZI</name>
<sequence length="325" mass="36212">MANFDEPKVTKQAIFSYKDSRETINDEIRGFYHACARGHLEAVRRYVEQHQPSVGYLQYGVGEAARHARVDVVRYLFHAGAEFTSNVLYHACRNPSLSFYKCLVEEKSWHPNQAMHSSGEVALPFCVADEELLRYLLGLGADPNLGPHREVIGHSVPTDQRSGYALERAAGHAEPHIIDLLISYGAPLEFAHGIMHRAALAHSRGKNDRRAMVRHFLENYCISINSGDSPTHPGYGDTPIMVAINNRNAPVAEMLLEVGASPNAIPVQPPWFKELVEKVKERKGEAAFRADILAAHKKGTPRGKYPMPYDVRIHGKLDEASRSSA</sequence>
<dbReference type="InterPro" id="IPR036770">
    <property type="entry name" value="Ankyrin_rpt-contain_sf"/>
</dbReference>
<evidence type="ECO:0000256" key="3">
    <source>
        <dbReference type="PROSITE-ProRule" id="PRU00023"/>
    </source>
</evidence>
<dbReference type="PANTHER" id="PTHR24126:SF14">
    <property type="entry name" value="ANK_REP_REGION DOMAIN-CONTAINING PROTEIN"/>
    <property type="match status" value="1"/>
</dbReference>
<proteinExistence type="predicted"/>
<accession>A0ABY0GZ95</accession>
<evidence type="ECO:0000256" key="1">
    <source>
        <dbReference type="ARBA" id="ARBA00022737"/>
    </source>
</evidence>
<gene>
    <name evidence="4" type="ORF">DL762_007405</name>
</gene>